<keyword evidence="1 6" id="KW-0378">Hydrolase</keyword>
<comment type="similarity">
    <text evidence="2 6">Belongs to the QNG1 protein family.</text>
</comment>
<gene>
    <name evidence="7" type="primary">C9orf64</name>
</gene>
<dbReference type="PANTHER" id="PTHR21314:SF0">
    <property type="entry name" value="QUEUOSINE 5'-PHOSPHATE N-GLYCOSYLASE_HYDROLASE"/>
    <property type="match status" value="1"/>
</dbReference>
<dbReference type="InterPro" id="IPR019438">
    <property type="entry name" value="Q_salvage"/>
</dbReference>
<comment type="catalytic activity">
    <reaction evidence="5 6">
        <text>queuosine 5'-phosphate + H2O = queuine + D-ribose 5-phosphate</text>
        <dbReference type="Rhea" id="RHEA:75387"/>
        <dbReference type="ChEBI" id="CHEBI:15377"/>
        <dbReference type="ChEBI" id="CHEBI:17433"/>
        <dbReference type="ChEBI" id="CHEBI:78346"/>
        <dbReference type="ChEBI" id="CHEBI:194371"/>
    </reaction>
    <physiologicalReaction direction="left-to-right" evidence="5 6">
        <dbReference type="Rhea" id="RHEA:75388"/>
    </physiologicalReaction>
</comment>
<dbReference type="PANTHER" id="PTHR21314">
    <property type="entry name" value="QUEUOSINE 5'-PHOSPHATE N-GLYCOSYLASE_HYDROLASE-RELATED"/>
    <property type="match status" value="1"/>
</dbReference>
<reference evidence="7" key="1">
    <citation type="submission" date="2023-03" db="UniProtKB">
        <authorList>
            <consortium name="Ensembl"/>
        </authorList>
    </citation>
    <scope>IDENTIFICATION</scope>
</reference>
<dbReference type="Pfam" id="PF10343">
    <property type="entry name" value="Q_salvage"/>
    <property type="match status" value="1"/>
</dbReference>
<accession>A0A8C4MG58</accession>
<evidence type="ECO:0000256" key="3">
    <source>
        <dbReference type="ARBA" id="ARBA00035306"/>
    </source>
</evidence>
<evidence type="ECO:0000313" key="7">
    <source>
        <dbReference type="Ensembl" id="ENSEASP00005022095.1"/>
    </source>
</evidence>
<dbReference type="AlphaFoldDB" id="A0A8C4MG58"/>
<evidence type="ECO:0000256" key="4">
    <source>
        <dbReference type="ARBA" id="ARBA00035393"/>
    </source>
</evidence>
<protein>
    <recommendedName>
        <fullName evidence="3 6">Queuosine 5'-phosphate N-glycosylase/hydrolase</fullName>
        <ecNumber evidence="6">3.2.2.-</ecNumber>
    </recommendedName>
    <alternativeName>
        <fullName evidence="4 6">Queuosine-nucleotide N-glycosylase/hydrolase</fullName>
    </alternativeName>
</protein>
<proteinExistence type="inferred from homology"/>
<evidence type="ECO:0000256" key="1">
    <source>
        <dbReference type="ARBA" id="ARBA00022801"/>
    </source>
</evidence>
<dbReference type="GO" id="GO:0016787">
    <property type="term" value="F:hydrolase activity"/>
    <property type="evidence" value="ECO:0007669"/>
    <property type="project" value="UniProtKB-KW"/>
</dbReference>
<evidence type="ECO:0000256" key="2">
    <source>
        <dbReference type="ARBA" id="ARBA00035119"/>
    </source>
</evidence>
<organism evidence="7">
    <name type="scientific">Equus asinus asinus</name>
    <dbReference type="NCBI Taxonomy" id="83772"/>
    <lineage>
        <taxon>Eukaryota</taxon>
        <taxon>Metazoa</taxon>
        <taxon>Chordata</taxon>
        <taxon>Craniata</taxon>
        <taxon>Vertebrata</taxon>
        <taxon>Euteleostomi</taxon>
        <taxon>Mammalia</taxon>
        <taxon>Eutheria</taxon>
        <taxon>Laurasiatheria</taxon>
        <taxon>Perissodactyla</taxon>
        <taxon>Equidae</taxon>
        <taxon>Equus</taxon>
    </lineage>
</organism>
<sequence>MDGLLTPRESAKFVAENSRDVFIDGGGVRRVAELLLAKASGPELRVGAWKALHELNPRAADEAAVNWVFVIDTLNFSFWSEHDEHKCLVGYRGSTYSGYWSLCAAVNRALDEGIPITSASYYATVTLDQVRHVLRSDTDIPMPLIEERHRILNETGKILLEKFEGSFLNCVRKSDKSAQKLLNLIVESFPSYRDVTQFEGKRISFNKRAQILVADTWSVLEGKGDGCFKDISSITMFADYRLPQILVHLGALKYSDELLEKLLKGLPALLRHSLSYCDLLSLCLISFTKAPFFKRKPCLLLKGHVKKNPRAIKIQAKLLFVVYTVECGYCGKLHYLDMIISEPRNKMKPKFMLHESVQH</sequence>
<evidence type="ECO:0000256" key="6">
    <source>
        <dbReference type="RuleBase" id="RU365002"/>
    </source>
</evidence>
<dbReference type="GO" id="GO:0006400">
    <property type="term" value="P:tRNA modification"/>
    <property type="evidence" value="ECO:0007669"/>
    <property type="project" value="TreeGrafter"/>
</dbReference>
<comment type="function">
    <text evidence="6">Catalyzes the hydrolysis of queuosine 5'-phosphate, releasing the nucleobase queuine (q). Is required for salvage of queuine from exogenous queuosine (Q) that is imported and then converted to queuosine 5'-phosphate intracellularly.</text>
</comment>
<dbReference type="Ensembl" id="ENSEAST00005023977.1">
    <property type="protein sequence ID" value="ENSEASP00005022095.1"/>
    <property type="gene ID" value="ENSEASG00005015094.1"/>
</dbReference>
<evidence type="ECO:0000256" key="5">
    <source>
        <dbReference type="ARBA" id="ARBA00048204"/>
    </source>
</evidence>
<dbReference type="EC" id="3.2.2.-" evidence="6"/>
<name>A0A8C4MG58_EQUAS</name>